<dbReference type="Proteomes" id="UP001596031">
    <property type="component" value="Unassembled WGS sequence"/>
</dbReference>
<keyword evidence="2" id="KW-1185">Reference proteome</keyword>
<gene>
    <name evidence="1" type="ORF">ACFPOU_14495</name>
</gene>
<proteinExistence type="predicted"/>
<dbReference type="RefSeq" id="WP_379722425.1">
    <property type="nucleotide sequence ID" value="NZ_JBHSMS010000040.1"/>
</dbReference>
<name>A0ABW0PL17_9BURK</name>
<protein>
    <submittedName>
        <fullName evidence="1">Uncharacterized protein</fullName>
    </submittedName>
</protein>
<sequence>MKQSRGHDPTRRHAAVTAGLGAVALLVIVLHEDPAARGEDARAAAAQASTQHRAAFINYEGEDHEIAQDVSGGGGRCTITLSGTAGCRLAQPDALAGR</sequence>
<reference evidence="2" key="1">
    <citation type="journal article" date="2019" name="Int. J. Syst. Evol. Microbiol.">
        <title>The Global Catalogue of Microorganisms (GCM) 10K type strain sequencing project: providing services to taxonomists for standard genome sequencing and annotation.</title>
        <authorList>
            <consortium name="The Broad Institute Genomics Platform"/>
            <consortium name="The Broad Institute Genome Sequencing Center for Infectious Disease"/>
            <person name="Wu L."/>
            <person name="Ma J."/>
        </authorList>
    </citation>
    <scope>NUCLEOTIDE SEQUENCE [LARGE SCALE GENOMIC DNA]</scope>
    <source>
        <strain evidence="2">CCUG 38813</strain>
    </source>
</reference>
<organism evidence="1 2">
    <name type="scientific">Massilia jejuensis</name>
    <dbReference type="NCBI Taxonomy" id="648894"/>
    <lineage>
        <taxon>Bacteria</taxon>
        <taxon>Pseudomonadati</taxon>
        <taxon>Pseudomonadota</taxon>
        <taxon>Betaproteobacteria</taxon>
        <taxon>Burkholderiales</taxon>
        <taxon>Oxalobacteraceae</taxon>
        <taxon>Telluria group</taxon>
        <taxon>Massilia</taxon>
    </lineage>
</organism>
<evidence type="ECO:0000313" key="1">
    <source>
        <dbReference type="EMBL" id="MFC5512332.1"/>
    </source>
</evidence>
<dbReference type="EMBL" id="JBHSMS010000040">
    <property type="protein sequence ID" value="MFC5512332.1"/>
    <property type="molecule type" value="Genomic_DNA"/>
</dbReference>
<accession>A0ABW0PL17</accession>
<evidence type="ECO:0000313" key="2">
    <source>
        <dbReference type="Proteomes" id="UP001596031"/>
    </source>
</evidence>
<comment type="caution">
    <text evidence="1">The sequence shown here is derived from an EMBL/GenBank/DDBJ whole genome shotgun (WGS) entry which is preliminary data.</text>
</comment>